<dbReference type="GO" id="GO:0009338">
    <property type="term" value="C:exodeoxyribonuclease V complex"/>
    <property type="evidence" value="ECO:0007669"/>
    <property type="project" value="TreeGrafter"/>
</dbReference>
<evidence type="ECO:0000256" key="2">
    <source>
        <dbReference type="ARBA" id="ARBA00022840"/>
    </source>
</evidence>
<evidence type="ECO:0000313" key="5">
    <source>
        <dbReference type="EMBL" id="RYB01321.1"/>
    </source>
</evidence>
<keyword evidence="2" id="KW-0067">ATP-binding</keyword>
<dbReference type="GO" id="GO:0005524">
    <property type="term" value="F:ATP binding"/>
    <property type="evidence" value="ECO:0007669"/>
    <property type="project" value="UniProtKB-KW"/>
</dbReference>
<feature type="region of interest" description="Disordered" evidence="3">
    <location>
        <begin position="941"/>
        <end position="965"/>
    </location>
</feature>
<dbReference type="NCBIfam" id="NF041492">
    <property type="entry name" value="MobF"/>
    <property type="match status" value="1"/>
</dbReference>
<reference evidence="5 6" key="2">
    <citation type="submission" date="2019-02" db="EMBL/GenBank/DDBJ databases">
        <title>'Lichenibacterium ramalinii' gen. nov. sp. nov., 'Lichenibacterium minor' gen. nov. sp. nov.</title>
        <authorList>
            <person name="Pankratov T."/>
        </authorList>
    </citation>
    <scope>NUCLEOTIDE SEQUENCE [LARGE SCALE GENOMIC DNA]</scope>
    <source>
        <strain evidence="5 6">RmlP001</strain>
    </source>
</reference>
<dbReference type="Pfam" id="PF08751">
    <property type="entry name" value="TrwC"/>
    <property type="match status" value="1"/>
</dbReference>
<accession>A0A4Q2R5Z0</accession>
<dbReference type="GO" id="GO:0006310">
    <property type="term" value="P:DNA recombination"/>
    <property type="evidence" value="ECO:0007669"/>
    <property type="project" value="TreeGrafter"/>
</dbReference>
<sequence>MTATLHRLAAGAEAGAYYTNDAAREAKPRNRDEYYARDGAGTWWSTGETVVRHGAAIDRGSFRALCAGLHPGTGAPLVRGAGPGHWAGLDVTMTPGKSVSLLWAAGTAEQRAAIESAHRQAVEAALGFVEREGLILVRSGAGGKHKARPSDLIVARYDHFTTREGDPNVHTHAVFMNVAGSDQNSGRYQQKHLTIEPAEAFRWQKVIGASYRSAMAEALSQQGFSFRPAGRGQYEVAGIPEDLIETFSKRSRQIEERVGRGASGAQKEIANLATRGSKDLVPSGEELEARWRSEFAQHRTDVWSAALAHDSARHVGQDRAPERERSVDLDPPEVMGDTPVAIAASTLFRHESVVTRSDLLGAALVEAGLKGIGIAPVYAELGRLEQDGTLLRLGPERGDGRRWTTPSIAAVEAAMLRAANRPAERQWITEPGLDAALGRATHLADEQREAVSRAASPDGISVIEAGAGTGKTTAARAIADAAHASGLKVVGLAPSWVAADELAKSVGIDSQAIAKWRADDRHGRAKALDADTLLLVDEAGMVSMRDMAALTVAAKEAGAKLVLLGDSRQLESVSGGSALRAVTEVVRQNAVMEAVRRQEVDWQRAASVVMARGDAEAGLRAYAERGRLETVPSVDGAMQRSVERWRELRVEYGDDVLLITRRNADASRLNAAVREVLRTEGRLIGADVALPSTDREGNMVALAVAPGDLLRFGDTLPDLRIRNGTRGTVEAVKPDADGSATLRISLEDGRIVEQPWQAFARPIPGRETRPPRAVHAYAGTAYSVQGRTAAASVHYVGAATDAREVYVALTRHRKDVRIVVERDRLDAVCRQRQADPRMPPPASALDERLFAEASQYSEKANVVDFVADRTRFTATGIVTPPDEKGERRGPKLLEAARSLREALAALRVREGVIVPLWRLVENGRRLMPPVPSRLSEIIRGLQRGGERDPARERFTAPERDVDLER</sequence>
<keyword evidence="1" id="KW-0547">Nucleotide-binding</keyword>
<feature type="compositionally biased region" description="Basic and acidic residues" evidence="3">
    <location>
        <begin position="944"/>
        <end position="965"/>
    </location>
</feature>
<dbReference type="OrthoDB" id="1826980at2"/>
<dbReference type="InterPro" id="IPR050534">
    <property type="entry name" value="Coronavir_polyprotein_1ab"/>
</dbReference>
<feature type="domain" description="TrwC relaxase" evidence="4">
    <location>
        <begin position="13"/>
        <end position="297"/>
    </location>
</feature>
<dbReference type="EMBL" id="QYBC01000049">
    <property type="protein sequence ID" value="RYB01321.1"/>
    <property type="molecule type" value="Genomic_DNA"/>
</dbReference>
<evidence type="ECO:0000313" key="6">
    <source>
        <dbReference type="Proteomes" id="UP000289411"/>
    </source>
</evidence>
<dbReference type="Proteomes" id="UP000289411">
    <property type="component" value="Unassembled WGS sequence"/>
</dbReference>
<reference evidence="5 6" key="1">
    <citation type="submission" date="2018-09" db="EMBL/GenBank/DDBJ databases">
        <authorList>
            <person name="Grouzdev D.S."/>
            <person name="Krutkina M.S."/>
        </authorList>
    </citation>
    <scope>NUCLEOTIDE SEQUENCE [LARGE SCALE GENOMIC DNA]</scope>
    <source>
        <strain evidence="5 6">RmlP001</strain>
    </source>
</reference>
<dbReference type="PANTHER" id="PTHR43788">
    <property type="entry name" value="DNA2/NAM7 HELICASE FAMILY MEMBER"/>
    <property type="match status" value="1"/>
</dbReference>
<organism evidence="5 6">
    <name type="scientific">Lichenibacterium ramalinae</name>
    <dbReference type="NCBI Taxonomy" id="2316527"/>
    <lineage>
        <taxon>Bacteria</taxon>
        <taxon>Pseudomonadati</taxon>
        <taxon>Pseudomonadota</taxon>
        <taxon>Alphaproteobacteria</taxon>
        <taxon>Hyphomicrobiales</taxon>
        <taxon>Lichenihabitantaceae</taxon>
        <taxon>Lichenibacterium</taxon>
    </lineage>
</organism>
<evidence type="ECO:0000256" key="3">
    <source>
        <dbReference type="SAM" id="MobiDB-lite"/>
    </source>
</evidence>
<dbReference type="CDD" id="cd17933">
    <property type="entry name" value="DEXSc_RecD-like"/>
    <property type="match status" value="1"/>
</dbReference>
<keyword evidence="6" id="KW-1185">Reference proteome</keyword>
<evidence type="ECO:0000256" key="1">
    <source>
        <dbReference type="ARBA" id="ARBA00022741"/>
    </source>
</evidence>
<feature type="region of interest" description="Disordered" evidence="3">
    <location>
        <begin position="313"/>
        <end position="334"/>
    </location>
</feature>
<protein>
    <submittedName>
        <fullName evidence="5">Conjugal transfer protein</fullName>
    </submittedName>
</protein>
<dbReference type="SUPFAM" id="SSF52540">
    <property type="entry name" value="P-loop containing nucleoside triphosphate hydrolases"/>
    <property type="match status" value="2"/>
</dbReference>
<dbReference type="Pfam" id="PF13604">
    <property type="entry name" value="AAA_30"/>
    <property type="match status" value="1"/>
</dbReference>
<dbReference type="InterPro" id="IPR014862">
    <property type="entry name" value="TrwC"/>
</dbReference>
<feature type="compositionally biased region" description="Basic and acidic residues" evidence="3">
    <location>
        <begin position="313"/>
        <end position="328"/>
    </location>
</feature>
<comment type="caution">
    <text evidence="5">The sequence shown here is derived from an EMBL/GenBank/DDBJ whole genome shotgun (WGS) entry which is preliminary data.</text>
</comment>
<dbReference type="SUPFAM" id="SSF55464">
    <property type="entry name" value="Origin of replication-binding domain, RBD-like"/>
    <property type="match status" value="1"/>
</dbReference>
<dbReference type="Gene3D" id="3.40.50.300">
    <property type="entry name" value="P-loop containing nucleotide triphosphate hydrolases"/>
    <property type="match status" value="2"/>
</dbReference>
<dbReference type="Gene3D" id="2.30.30.940">
    <property type="match status" value="1"/>
</dbReference>
<dbReference type="RefSeq" id="WP_129222296.1">
    <property type="nucleotide sequence ID" value="NZ_QYBC01000049.1"/>
</dbReference>
<dbReference type="GO" id="GO:0017116">
    <property type="term" value="F:single-stranded DNA helicase activity"/>
    <property type="evidence" value="ECO:0007669"/>
    <property type="project" value="TreeGrafter"/>
</dbReference>
<dbReference type="InterPro" id="IPR027417">
    <property type="entry name" value="P-loop_NTPase"/>
</dbReference>
<name>A0A4Q2R5Z0_9HYPH</name>
<gene>
    <name evidence="5" type="ORF">D3272_26730</name>
</gene>
<proteinExistence type="predicted"/>
<dbReference type="PANTHER" id="PTHR43788:SF6">
    <property type="entry name" value="DNA HELICASE B"/>
    <property type="match status" value="1"/>
</dbReference>
<dbReference type="AlphaFoldDB" id="A0A4Q2R5Z0"/>
<evidence type="ECO:0000259" key="4">
    <source>
        <dbReference type="Pfam" id="PF08751"/>
    </source>
</evidence>